<proteinExistence type="predicted"/>
<gene>
    <name evidence="1" type="ORF">AVEN_264988_1</name>
</gene>
<dbReference type="AlphaFoldDB" id="A0A4Y2EQC3"/>
<comment type="caution">
    <text evidence="1">The sequence shown here is derived from an EMBL/GenBank/DDBJ whole genome shotgun (WGS) entry which is preliminary data.</text>
</comment>
<keyword evidence="2" id="KW-1185">Reference proteome</keyword>
<evidence type="ECO:0000313" key="1">
    <source>
        <dbReference type="EMBL" id="GBM30529.1"/>
    </source>
</evidence>
<accession>A0A4Y2EQC3</accession>
<organism evidence="1 2">
    <name type="scientific">Araneus ventricosus</name>
    <name type="common">Orbweaver spider</name>
    <name type="synonym">Epeira ventricosa</name>
    <dbReference type="NCBI Taxonomy" id="182803"/>
    <lineage>
        <taxon>Eukaryota</taxon>
        <taxon>Metazoa</taxon>
        <taxon>Ecdysozoa</taxon>
        <taxon>Arthropoda</taxon>
        <taxon>Chelicerata</taxon>
        <taxon>Arachnida</taxon>
        <taxon>Araneae</taxon>
        <taxon>Araneomorphae</taxon>
        <taxon>Entelegynae</taxon>
        <taxon>Araneoidea</taxon>
        <taxon>Araneidae</taxon>
        <taxon>Araneus</taxon>
    </lineage>
</organism>
<evidence type="ECO:0000313" key="2">
    <source>
        <dbReference type="Proteomes" id="UP000499080"/>
    </source>
</evidence>
<protein>
    <submittedName>
        <fullName evidence="1">Uncharacterized protein</fullName>
    </submittedName>
</protein>
<dbReference type="EMBL" id="BGPR01000663">
    <property type="protein sequence ID" value="GBM30529.1"/>
    <property type="molecule type" value="Genomic_DNA"/>
</dbReference>
<dbReference type="Proteomes" id="UP000499080">
    <property type="component" value="Unassembled WGS sequence"/>
</dbReference>
<name>A0A4Y2EQC3_ARAVE</name>
<reference evidence="1 2" key="1">
    <citation type="journal article" date="2019" name="Sci. Rep.">
        <title>Orb-weaving spider Araneus ventricosus genome elucidates the spidroin gene catalogue.</title>
        <authorList>
            <person name="Kono N."/>
            <person name="Nakamura H."/>
            <person name="Ohtoshi R."/>
            <person name="Moran D.A.P."/>
            <person name="Shinohara A."/>
            <person name="Yoshida Y."/>
            <person name="Fujiwara M."/>
            <person name="Mori M."/>
            <person name="Tomita M."/>
            <person name="Arakawa K."/>
        </authorList>
    </citation>
    <scope>NUCLEOTIDE SEQUENCE [LARGE SCALE GENOMIC DNA]</scope>
</reference>
<sequence length="113" mass="12887">MQRFGSSANKRLFLPSFLEVHLNRFSPPSMWPRTIPLRMQTLSMAPGVILTNFSSPRRLAGHEIKVKPVLSGDLTSRLPLTLYFSSSLLSCSEEAKTRFCNTPLRDRKARCYK</sequence>